<accession>A0A5J9VY90</accession>
<feature type="non-terminal residue" evidence="1">
    <location>
        <position position="1"/>
    </location>
</feature>
<dbReference type="Proteomes" id="UP000324897">
    <property type="component" value="Chromosome 4"/>
</dbReference>
<dbReference type="AlphaFoldDB" id="A0A5J9VY90"/>
<proteinExistence type="predicted"/>
<sequence>MFSKLPVDADTSHMLSSPSQTAATLWILFHGRGREQWRVKKPCQRVEPRQPNSYINPFPSVASFATVLLPNEALSSHLTDPVAAPVLRRNTTMASSCLSYPPARRDDSVVDNYHGVEIADPYRWQATR</sequence>
<keyword evidence="2" id="KW-1185">Reference proteome</keyword>
<dbReference type="Gene3D" id="3.40.50.1820">
    <property type="entry name" value="alpha/beta hydrolase"/>
    <property type="match status" value="1"/>
</dbReference>
<evidence type="ECO:0000313" key="2">
    <source>
        <dbReference type="Proteomes" id="UP000324897"/>
    </source>
</evidence>
<dbReference type="InterPro" id="IPR029058">
    <property type="entry name" value="AB_hydrolase_fold"/>
</dbReference>
<comment type="caution">
    <text evidence="1">The sequence shown here is derived from an EMBL/GenBank/DDBJ whole genome shotgun (WGS) entry which is preliminary data.</text>
</comment>
<protein>
    <submittedName>
        <fullName evidence="1">Uncharacterized protein</fullName>
    </submittedName>
</protein>
<dbReference type="SUPFAM" id="SSF50993">
    <property type="entry name" value="Peptidase/esterase 'gauge' domain"/>
    <property type="match status" value="1"/>
</dbReference>
<dbReference type="EMBL" id="RWGY01000007">
    <property type="protein sequence ID" value="TVU41219.1"/>
    <property type="molecule type" value="Genomic_DNA"/>
</dbReference>
<dbReference type="OrthoDB" id="248387at2759"/>
<name>A0A5J9VY90_9POAL</name>
<evidence type="ECO:0000313" key="1">
    <source>
        <dbReference type="EMBL" id="TVU41219.1"/>
    </source>
</evidence>
<dbReference type="Gramene" id="TVU41219">
    <property type="protein sequence ID" value="TVU41219"/>
    <property type="gene ID" value="EJB05_14719"/>
</dbReference>
<reference evidence="1 2" key="1">
    <citation type="journal article" date="2019" name="Sci. Rep.">
        <title>A high-quality genome of Eragrostis curvula grass provides insights into Poaceae evolution and supports new strategies to enhance forage quality.</title>
        <authorList>
            <person name="Carballo J."/>
            <person name="Santos B.A.C.M."/>
            <person name="Zappacosta D."/>
            <person name="Garbus I."/>
            <person name="Selva J.P."/>
            <person name="Gallo C.A."/>
            <person name="Diaz A."/>
            <person name="Albertini E."/>
            <person name="Caccamo M."/>
            <person name="Echenique V."/>
        </authorList>
    </citation>
    <scope>NUCLEOTIDE SEQUENCE [LARGE SCALE GENOMIC DNA]</scope>
    <source>
        <strain evidence="2">cv. Victoria</strain>
        <tissue evidence="1">Leaf</tissue>
    </source>
</reference>
<gene>
    <name evidence="1" type="ORF">EJB05_14719</name>
</gene>
<organism evidence="1 2">
    <name type="scientific">Eragrostis curvula</name>
    <name type="common">weeping love grass</name>
    <dbReference type="NCBI Taxonomy" id="38414"/>
    <lineage>
        <taxon>Eukaryota</taxon>
        <taxon>Viridiplantae</taxon>
        <taxon>Streptophyta</taxon>
        <taxon>Embryophyta</taxon>
        <taxon>Tracheophyta</taxon>
        <taxon>Spermatophyta</taxon>
        <taxon>Magnoliopsida</taxon>
        <taxon>Liliopsida</taxon>
        <taxon>Poales</taxon>
        <taxon>Poaceae</taxon>
        <taxon>PACMAD clade</taxon>
        <taxon>Chloridoideae</taxon>
        <taxon>Eragrostideae</taxon>
        <taxon>Eragrostidinae</taxon>
        <taxon>Eragrostis</taxon>
    </lineage>
</organism>